<evidence type="ECO:0000313" key="9">
    <source>
        <dbReference type="Proteomes" id="UP000268016"/>
    </source>
</evidence>
<keyword evidence="8" id="KW-0808">Transferase</keyword>
<keyword evidence="9" id="KW-1185">Reference proteome</keyword>
<evidence type="ECO:0000259" key="7">
    <source>
        <dbReference type="SMART" id="SM00563"/>
    </source>
</evidence>
<dbReference type="RefSeq" id="WP_123642470.1">
    <property type="nucleotide sequence ID" value="NZ_ML119085.1"/>
</dbReference>
<evidence type="ECO:0000256" key="6">
    <source>
        <dbReference type="SAM" id="Phobius"/>
    </source>
</evidence>
<dbReference type="SUPFAM" id="SSF69593">
    <property type="entry name" value="Glycerol-3-phosphate (1)-acyltransferase"/>
    <property type="match status" value="1"/>
</dbReference>
<dbReference type="GO" id="GO:0012505">
    <property type="term" value="C:endomembrane system"/>
    <property type="evidence" value="ECO:0007669"/>
    <property type="project" value="UniProtKB-SubCell"/>
</dbReference>
<dbReference type="SMART" id="SM00563">
    <property type="entry name" value="PlsC"/>
    <property type="match status" value="1"/>
</dbReference>
<dbReference type="EMBL" id="RDRB01000005">
    <property type="protein sequence ID" value="ROU01140.1"/>
    <property type="molecule type" value="Genomic_DNA"/>
</dbReference>
<dbReference type="GO" id="GO:0004366">
    <property type="term" value="F:glycerol-3-phosphate O-acyltransferase activity"/>
    <property type="evidence" value="ECO:0007669"/>
    <property type="project" value="UniProtKB-EC"/>
</dbReference>
<dbReference type="InterPro" id="IPR002123">
    <property type="entry name" value="Plipid/glycerol_acylTrfase"/>
</dbReference>
<evidence type="ECO:0000313" key="8">
    <source>
        <dbReference type="EMBL" id="ROU01140.1"/>
    </source>
</evidence>
<evidence type="ECO:0000256" key="3">
    <source>
        <dbReference type="ARBA" id="ARBA00013113"/>
    </source>
</evidence>
<sequence>MTAPVTLPLWLFILILTFAAVTFASHFLFPSVRWFLRRRAERIVAELNKRLTRPIQPFKLAGRYDLIQRLVYDTEVNRAILAHARRNSVREDVAFETARRYAREIVPSFSATAYFGFGTRLARWLARSLYDVRRMQEPASVLKGLPEDATVVFVMNHRSNMDYVLVTYLVSEQTTLAYAVGEWARVWPLSAVFRAMGAYFIRRRHRGTLYRRVLERYVQMATEAGVSQAIFPEGGLSLTGATADPKLGLLTYLSHGEAAGKVVFVPVALAYDRVIEDRVLIRAGEAGERRFGVPITKAVSAVLTHLWQRLTLRFRRFGEAGVSFGTPLVPDEALRTDVTALATELLRRVDATMPALAVPLVARAALGGARGAQLRDAVGEAVADLDARGVPRTPGTAEEITASGLGRLRERRLVAEDGAPVRDGPAILRFYAASIAHHFGEAPEIERHREDIAAAPEPAEQ</sequence>
<dbReference type="OrthoDB" id="335193at2"/>
<keyword evidence="6" id="KW-1133">Transmembrane helix</keyword>
<evidence type="ECO:0000256" key="1">
    <source>
        <dbReference type="ARBA" id="ARBA00004184"/>
    </source>
</evidence>
<comment type="subcellular location">
    <subcellularLocation>
        <location evidence="1">Endomembrane system</location>
        <topology evidence="1">Peripheral membrane protein</topology>
    </subcellularLocation>
</comment>
<gene>
    <name evidence="8" type="ORF">EAT49_11495</name>
</gene>
<evidence type="ECO:0000256" key="4">
    <source>
        <dbReference type="ARBA" id="ARBA00013432"/>
    </source>
</evidence>
<accession>A0A3N2R0Z1</accession>
<dbReference type="InterPro" id="IPR022284">
    <property type="entry name" value="GPAT/DHAPAT"/>
</dbReference>
<comment type="caution">
    <text evidence="8">The sequence shown here is derived from an EMBL/GenBank/DDBJ whole genome shotgun (WGS) entry which is preliminary data.</text>
</comment>
<dbReference type="PANTHER" id="PTHR12563:SF17">
    <property type="entry name" value="DIHYDROXYACETONE PHOSPHATE ACYLTRANSFERASE"/>
    <property type="match status" value="1"/>
</dbReference>
<comment type="pathway">
    <text evidence="2">Phospholipid metabolism; CDP-diacylglycerol biosynthesis; CDP-diacylglycerol from sn-glycerol 3-phosphate: step 1/3.</text>
</comment>
<organism evidence="8 9">
    <name type="scientific">Histidinibacterium lentulum</name>
    <dbReference type="NCBI Taxonomy" id="2480588"/>
    <lineage>
        <taxon>Bacteria</taxon>
        <taxon>Pseudomonadati</taxon>
        <taxon>Pseudomonadota</taxon>
        <taxon>Alphaproteobacteria</taxon>
        <taxon>Rhodobacterales</taxon>
        <taxon>Paracoccaceae</taxon>
        <taxon>Histidinibacterium</taxon>
    </lineage>
</organism>
<keyword evidence="8" id="KW-0012">Acyltransferase</keyword>
<proteinExistence type="predicted"/>
<feature type="transmembrane region" description="Helical" evidence="6">
    <location>
        <begin position="6"/>
        <end position="29"/>
    </location>
</feature>
<reference evidence="8 9" key="1">
    <citation type="submission" date="2018-10" db="EMBL/GenBank/DDBJ databases">
        <title>Histidinibacterium lentulum gen. nov., sp. nov., a marine bacterium from the culture broth of Picochlorum sp. 122.</title>
        <authorList>
            <person name="Wang G."/>
        </authorList>
    </citation>
    <scope>NUCLEOTIDE SEQUENCE [LARGE SCALE GENOMIC DNA]</scope>
    <source>
        <strain evidence="8 9">B17</strain>
    </source>
</reference>
<dbReference type="UniPathway" id="UPA00557">
    <property type="reaction ID" value="UER00612"/>
</dbReference>
<dbReference type="PANTHER" id="PTHR12563">
    <property type="entry name" value="GLYCEROL-3-PHOSPHATE ACYLTRANSFERASE"/>
    <property type="match status" value="1"/>
</dbReference>
<dbReference type="Pfam" id="PF01553">
    <property type="entry name" value="Acyltransferase"/>
    <property type="match status" value="1"/>
</dbReference>
<comment type="catalytic activity">
    <reaction evidence="5">
        <text>sn-glycerol 3-phosphate + an acyl-CoA = a 1-acyl-sn-glycero-3-phosphate + CoA</text>
        <dbReference type="Rhea" id="RHEA:15325"/>
        <dbReference type="ChEBI" id="CHEBI:57287"/>
        <dbReference type="ChEBI" id="CHEBI:57597"/>
        <dbReference type="ChEBI" id="CHEBI:57970"/>
        <dbReference type="ChEBI" id="CHEBI:58342"/>
        <dbReference type="EC" id="2.3.1.15"/>
    </reaction>
</comment>
<name>A0A3N2R0Z1_9RHOB</name>
<dbReference type="AlphaFoldDB" id="A0A3N2R0Z1"/>
<protein>
    <recommendedName>
        <fullName evidence="4">Glycerol-3-phosphate acyltransferase</fullName>
        <ecNumber evidence="3">2.3.1.15</ecNumber>
    </recommendedName>
</protein>
<keyword evidence="6" id="KW-0812">Transmembrane</keyword>
<dbReference type="EC" id="2.3.1.15" evidence="3"/>
<evidence type="ECO:0000256" key="5">
    <source>
        <dbReference type="ARBA" id="ARBA00048427"/>
    </source>
</evidence>
<evidence type="ECO:0000256" key="2">
    <source>
        <dbReference type="ARBA" id="ARBA00004765"/>
    </source>
</evidence>
<feature type="domain" description="Phospholipid/glycerol acyltransferase" evidence="7">
    <location>
        <begin position="151"/>
        <end position="272"/>
    </location>
</feature>
<keyword evidence="6" id="KW-0472">Membrane</keyword>
<dbReference type="Proteomes" id="UP000268016">
    <property type="component" value="Unassembled WGS sequence"/>
</dbReference>
<dbReference type="GO" id="GO:0016024">
    <property type="term" value="P:CDP-diacylglycerol biosynthetic process"/>
    <property type="evidence" value="ECO:0007669"/>
    <property type="project" value="UniProtKB-UniPathway"/>
</dbReference>